<protein>
    <recommendedName>
        <fullName evidence="4">Salt-induced outer membrane protein</fullName>
    </recommendedName>
</protein>
<dbReference type="STRING" id="376489.A5892_05490"/>
<accession>A0A172YDB7</accession>
<feature type="region of interest" description="Disordered" evidence="1">
    <location>
        <begin position="1"/>
        <end position="24"/>
    </location>
</feature>
<sequence>MTPSSEPSGAPCRRPRTTLPSRFTISPTVPSPSVPAWASVALALAIALLPLRTEAQIEDFSTLLDPTLAEEDFEGNLQFGFINRTGNDDSSSLNGRTNLTWYRDRWSYNLYASADSARSNDESTAERYVGAARTRYNLAEDNYVFGQLRLNIDRFSGYDNQLSLAGGYGRQLVDTRPHSLSVEIGPGIRRDKIRNGEVDYRALAYTGFNYSYRLSDTARFEQGFATEAAGDDLTLRSETSLSLSINADFSLRLAYLAEHNSDPPNDAKYRTDTTTTMSIVYGL</sequence>
<dbReference type="Pfam" id="PF04338">
    <property type="entry name" value="DUF481"/>
    <property type="match status" value="1"/>
</dbReference>
<dbReference type="AlphaFoldDB" id="A0A172YDB7"/>
<evidence type="ECO:0000256" key="1">
    <source>
        <dbReference type="SAM" id="MobiDB-lite"/>
    </source>
</evidence>
<evidence type="ECO:0000313" key="3">
    <source>
        <dbReference type="Proteomes" id="UP000077875"/>
    </source>
</evidence>
<evidence type="ECO:0000313" key="2">
    <source>
        <dbReference type="EMBL" id="ANF56985.1"/>
    </source>
</evidence>
<proteinExistence type="predicted"/>
<organism evidence="2 3">
    <name type="scientific">Halotalea alkalilenta</name>
    <dbReference type="NCBI Taxonomy" id="376489"/>
    <lineage>
        <taxon>Bacteria</taxon>
        <taxon>Pseudomonadati</taxon>
        <taxon>Pseudomonadota</taxon>
        <taxon>Gammaproteobacteria</taxon>
        <taxon>Oceanospirillales</taxon>
        <taxon>Halomonadaceae</taxon>
        <taxon>Halotalea</taxon>
    </lineage>
</organism>
<evidence type="ECO:0008006" key="4">
    <source>
        <dbReference type="Google" id="ProtNLM"/>
    </source>
</evidence>
<dbReference type="Proteomes" id="UP000077875">
    <property type="component" value="Chromosome"/>
</dbReference>
<dbReference type="KEGG" id="haa:A5892_05490"/>
<dbReference type="InterPro" id="IPR007433">
    <property type="entry name" value="DUF481"/>
</dbReference>
<name>A0A172YDB7_9GAMM</name>
<reference evidence="2 3" key="1">
    <citation type="submission" date="2016-04" db="EMBL/GenBank/DDBJ databases">
        <title>Complete Genome Sequence of Halotalea alkalilenta IHB B 13600.</title>
        <authorList>
            <person name="Swarnkar M.K."/>
            <person name="Sharma A."/>
            <person name="Kaushal K."/>
            <person name="Soni R."/>
            <person name="Rana S."/>
            <person name="Singh A.K."/>
            <person name="Gulati A."/>
        </authorList>
    </citation>
    <scope>NUCLEOTIDE SEQUENCE [LARGE SCALE GENOMIC DNA]</scope>
    <source>
        <strain evidence="2 3">IHB B 13600</strain>
    </source>
</reference>
<dbReference type="RefSeq" id="WP_190295657.1">
    <property type="nucleotide sequence ID" value="NZ_CP015243.1"/>
</dbReference>
<keyword evidence="3" id="KW-1185">Reference proteome</keyword>
<dbReference type="EMBL" id="CP015243">
    <property type="protein sequence ID" value="ANF56985.1"/>
    <property type="molecule type" value="Genomic_DNA"/>
</dbReference>
<gene>
    <name evidence="2" type="ORF">A5892_05490</name>
</gene>